<feature type="transmembrane region" description="Helical" evidence="1">
    <location>
        <begin position="142"/>
        <end position="159"/>
    </location>
</feature>
<feature type="transmembrane region" description="Helical" evidence="1">
    <location>
        <begin position="87"/>
        <end position="105"/>
    </location>
</feature>
<proteinExistence type="predicted"/>
<feature type="transmembrane region" description="Helical" evidence="1">
    <location>
        <begin position="203"/>
        <end position="221"/>
    </location>
</feature>
<dbReference type="STRING" id="1797263.A2397_04165"/>
<feature type="transmembrane region" description="Helical" evidence="1">
    <location>
        <begin position="278"/>
        <end position="295"/>
    </location>
</feature>
<organism evidence="2 3">
    <name type="scientific">Candidatus Amesbacteria bacterium RIFOXYB1_FULL_44_23</name>
    <dbReference type="NCBI Taxonomy" id="1797263"/>
    <lineage>
        <taxon>Bacteria</taxon>
        <taxon>Candidatus Amesiibacteriota</taxon>
    </lineage>
</organism>
<evidence type="ECO:0000313" key="2">
    <source>
        <dbReference type="EMBL" id="OGD08726.1"/>
    </source>
</evidence>
<feature type="transmembrane region" description="Helical" evidence="1">
    <location>
        <begin position="165"/>
        <end position="196"/>
    </location>
</feature>
<feature type="transmembrane region" description="Helical" evidence="1">
    <location>
        <begin position="254"/>
        <end position="271"/>
    </location>
</feature>
<feature type="transmembrane region" description="Helical" evidence="1">
    <location>
        <begin position="111"/>
        <end position="130"/>
    </location>
</feature>
<gene>
    <name evidence="2" type="ORF">A2397_04165</name>
</gene>
<evidence type="ECO:0000313" key="3">
    <source>
        <dbReference type="Proteomes" id="UP000176424"/>
    </source>
</evidence>
<keyword evidence="1" id="KW-0812">Transmembrane</keyword>
<dbReference type="Proteomes" id="UP000176424">
    <property type="component" value="Unassembled WGS sequence"/>
</dbReference>
<accession>A0A1F4ZSD4</accession>
<dbReference type="EMBL" id="MEXR01000052">
    <property type="protein sequence ID" value="OGD08726.1"/>
    <property type="molecule type" value="Genomic_DNA"/>
</dbReference>
<reference evidence="2 3" key="1">
    <citation type="journal article" date="2016" name="Nat. Commun.">
        <title>Thousands of microbial genomes shed light on interconnected biogeochemical processes in an aquifer system.</title>
        <authorList>
            <person name="Anantharaman K."/>
            <person name="Brown C.T."/>
            <person name="Hug L.A."/>
            <person name="Sharon I."/>
            <person name="Castelle C.J."/>
            <person name="Probst A.J."/>
            <person name="Thomas B.C."/>
            <person name="Singh A."/>
            <person name="Wilkins M.J."/>
            <person name="Karaoz U."/>
            <person name="Brodie E.L."/>
            <person name="Williams K.H."/>
            <person name="Hubbard S.S."/>
            <person name="Banfield J.F."/>
        </authorList>
    </citation>
    <scope>NUCLEOTIDE SEQUENCE [LARGE SCALE GENOMIC DNA]</scope>
</reference>
<evidence type="ECO:0000256" key="1">
    <source>
        <dbReference type="SAM" id="Phobius"/>
    </source>
</evidence>
<comment type="caution">
    <text evidence="2">The sequence shown here is derived from an EMBL/GenBank/DDBJ whole genome shotgun (WGS) entry which is preliminary data.</text>
</comment>
<name>A0A1F4ZSD4_9BACT</name>
<dbReference type="AlphaFoldDB" id="A0A1F4ZSD4"/>
<feature type="transmembrane region" description="Helical" evidence="1">
    <location>
        <begin position="63"/>
        <end position="80"/>
    </location>
</feature>
<keyword evidence="1" id="KW-1133">Transmembrane helix</keyword>
<keyword evidence="1" id="KW-0472">Membrane</keyword>
<sequence>MNHKKILLSLIIIFVAIRSLHFTKALNFSTDQGLFSSNALAIYQKPKLLLIGPTFSVNLNGRYAYQGSVIYYFQLLFMMLGRFDPVISSYLFMLFAAVSLVPLYIGVKLLAGSRAALLMATVYTLLPYYIRYTRFFWNPNSQLVLSAWIILLIGLYKKYRTYKWLLVLTVAMGVVLQFHYQFLLVIAAVGITVLVTNREKLKTFAVGMAGLMVGFSSLIIFELRHNFYNLQTIWLFLKYRSSIGNNPTTTLADYYFLSLSLFALLGLVLILKKIKWPVVYVVIGLLIWSLLVFVPQPTHGFRMANDWDYSSEAIVHELIMKEGLTDFNVVNLVYDTKAATQKFLLKKDGIQINEEDYFQNAYLFVIGPPKTALSDPAYEVATFKPALVLKRWRINQKFDLFLLKKD</sequence>
<protein>
    <submittedName>
        <fullName evidence="2">Uncharacterized protein</fullName>
    </submittedName>
</protein>